<dbReference type="PANTHER" id="PTHR31236">
    <property type="entry name" value="BURP DOMAIN PROTEIN USPL1-LIKE"/>
    <property type="match status" value="1"/>
</dbReference>
<evidence type="ECO:0000313" key="4">
    <source>
        <dbReference type="EMBL" id="CAG1843290.1"/>
    </source>
</evidence>
<reference evidence="4" key="1">
    <citation type="submission" date="2021-03" db="EMBL/GenBank/DDBJ databases">
        <authorList>
            <consortium name="Genoscope - CEA"/>
            <person name="William W."/>
        </authorList>
    </citation>
    <scope>NUCLEOTIDE SEQUENCE</scope>
    <source>
        <strain evidence="4">Doubled-haploid Pahang</strain>
    </source>
</reference>
<organism evidence="5 6">
    <name type="scientific">Musa acuminata subsp. malaccensis</name>
    <name type="common">Wild banana</name>
    <name type="synonym">Musa malaccensis</name>
    <dbReference type="NCBI Taxonomy" id="214687"/>
    <lineage>
        <taxon>Eukaryota</taxon>
        <taxon>Viridiplantae</taxon>
        <taxon>Streptophyta</taxon>
        <taxon>Embryophyta</taxon>
        <taxon>Tracheophyta</taxon>
        <taxon>Spermatophyta</taxon>
        <taxon>Magnoliopsida</taxon>
        <taxon>Liliopsida</taxon>
        <taxon>Zingiberales</taxon>
        <taxon>Musaceae</taxon>
        <taxon>Musa</taxon>
    </lineage>
</organism>
<dbReference type="SMART" id="SM01045">
    <property type="entry name" value="BURP"/>
    <property type="match status" value="1"/>
</dbReference>
<name>A0A804ITI4_MUSAM</name>
<dbReference type="EnsemblPlants" id="Ma04_t24780.1">
    <property type="protein sequence ID" value="Ma04_p24780.1"/>
    <property type="gene ID" value="Ma04_g24780"/>
</dbReference>
<feature type="region of interest" description="Disordered" evidence="1">
    <location>
        <begin position="320"/>
        <end position="363"/>
    </location>
</feature>
<feature type="chain" id="PRO_5033611468" evidence="2">
    <location>
        <begin position="20"/>
        <end position="363"/>
    </location>
</feature>
<dbReference type="PROSITE" id="PS51277">
    <property type="entry name" value="BURP"/>
    <property type="match status" value="1"/>
</dbReference>
<evidence type="ECO:0000256" key="1">
    <source>
        <dbReference type="SAM" id="MobiDB-lite"/>
    </source>
</evidence>
<feature type="region of interest" description="Disordered" evidence="1">
    <location>
        <begin position="242"/>
        <end position="261"/>
    </location>
</feature>
<dbReference type="PANTHER" id="PTHR31236:SF2">
    <property type="entry name" value="BURP DOMAIN PROTEIN RD22"/>
    <property type="match status" value="1"/>
</dbReference>
<feature type="compositionally biased region" description="Basic and acidic residues" evidence="1">
    <location>
        <begin position="242"/>
        <end position="258"/>
    </location>
</feature>
<accession>A0A804ITI4</accession>
<feature type="signal peptide" evidence="2">
    <location>
        <begin position="1"/>
        <end position="19"/>
    </location>
</feature>
<dbReference type="Pfam" id="PF03181">
    <property type="entry name" value="BURP"/>
    <property type="match status" value="1"/>
</dbReference>
<dbReference type="InterPro" id="IPR044816">
    <property type="entry name" value="BURP"/>
</dbReference>
<keyword evidence="2" id="KW-0732">Signal</keyword>
<dbReference type="InParanoid" id="A0A804ITI4"/>
<sequence length="363" mass="38460">MDRFRSLLTLFLLAVVGHAALPPRLVDWNSVVPNTPMPSAISDLINPDVTDEQKSGTNVSVGMGGVNVSSKGDIGGATVKVGEGSVHVGTWKPGGGTTFDVGEEGVNVNTSHEGGGRPVVVRVPFSSGLSFSYAAAERQIHDDPSVALFYLEKGFKSGSKSSVQFKKTTTGAAFHPRKEAESIPFSSAKLREILNYYGVNPGSAEALVMEKTVQECENLAARWGGAVLRHLARVHGGVQHVEPGDTRRHGGVDRRRQGGLDAAAVHDHRRKPRPGYRPVACHPVAYKYAVFYCHTTATSKAYRVGLVGADSAVGGGCGGVPHRHQGVEPQPRRLQGARGEARLGAGVPLPAGEPRGVEPQHLK</sequence>
<evidence type="ECO:0000256" key="2">
    <source>
        <dbReference type="SAM" id="SignalP"/>
    </source>
</evidence>
<reference evidence="5" key="2">
    <citation type="submission" date="2021-05" db="UniProtKB">
        <authorList>
            <consortium name="EnsemblPlants"/>
        </authorList>
    </citation>
    <scope>IDENTIFICATION</scope>
    <source>
        <strain evidence="5">subsp. malaccensis</strain>
    </source>
</reference>
<feature type="domain" description="BURP" evidence="3">
    <location>
        <begin position="149"/>
        <end position="363"/>
    </location>
</feature>
<protein>
    <submittedName>
        <fullName evidence="4">(wild Malaysian banana) hypothetical protein</fullName>
    </submittedName>
</protein>
<dbReference type="Proteomes" id="UP000012960">
    <property type="component" value="Unplaced"/>
</dbReference>
<dbReference type="Gramene" id="Ma04_t24780.1">
    <property type="protein sequence ID" value="Ma04_p24780.1"/>
    <property type="gene ID" value="Ma04_g24780"/>
</dbReference>
<evidence type="ECO:0000313" key="5">
    <source>
        <dbReference type="EnsemblPlants" id="Ma04_p24780.1"/>
    </source>
</evidence>
<keyword evidence="6" id="KW-1185">Reference proteome</keyword>
<gene>
    <name evidence="4" type="ORF">GSMUA_130850.1</name>
</gene>
<evidence type="ECO:0000259" key="3">
    <source>
        <dbReference type="PROSITE" id="PS51277"/>
    </source>
</evidence>
<proteinExistence type="predicted"/>
<evidence type="ECO:0000313" key="6">
    <source>
        <dbReference type="Proteomes" id="UP000012960"/>
    </source>
</evidence>
<dbReference type="EMBL" id="HG996469">
    <property type="protein sequence ID" value="CAG1843290.1"/>
    <property type="molecule type" value="Genomic_DNA"/>
</dbReference>
<dbReference type="AlphaFoldDB" id="A0A804ITI4"/>
<dbReference type="InterPro" id="IPR004873">
    <property type="entry name" value="BURP_dom"/>
</dbReference>